<evidence type="ECO:0000256" key="2">
    <source>
        <dbReference type="ARBA" id="ARBA00023125"/>
    </source>
</evidence>
<dbReference type="InterPro" id="IPR036390">
    <property type="entry name" value="WH_DNA-bd_sf"/>
</dbReference>
<reference evidence="5 6" key="1">
    <citation type="submission" date="2011-01" db="EMBL/GenBank/DDBJ databases">
        <title>Complete sequence of chromosome of Streptomyces flavogriseus ATCC 33331.</title>
        <authorList>
            <consortium name="US DOE Joint Genome Institute"/>
            <person name="Lucas S."/>
            <person name="Copeland A."/>
            <person name="Lapidus A."/>
            <person name="Cheng J.-F."/>
            <person name="Goodwin L."/>
            <person name="Pitluck S."/>
            <person name="Davenport K."/>
            <person name="Detter J.C."/>
            <person name="Han C."/>
            <person name="Tapia R."/>
            <person name="Land M."/>
            <person name="Hauser L."/>
            <person name="Kyrpides N."/>
            <person name="Ivanova N."/>
            <person name="Ovchinnikova G."/>
            <person name="Pagani I."/>
            <person name="Brumm P."/>
            <person name="Mead D."/>
            <person name="Woyke T."/>
        </authorList>
    </citation>
    <scope>NUCLEOTIDE SEQUENCE [LARGE SCALE GENOMIC DNA]</scope>
    <source>
        <strain evidence="6">ATCC 33331 / IAF-45CD</strain>
    </source>
</reference>
<dbReference type="CDD" id="cd00090">
    <property type="entry name" value="HTH_ARSR"/>
    <property type="match status" value="1"/>
</dbReference>
<dbReference type="SUPFAM" id="SSF100950">
    <property type="entry name" value="NagB/RpiA/CoA transferase-like"/>
    <property type="match status" value="1"/>
</dbReference>
<dbReference type="InterPro" id="IPR001034">
    <property type="entry name" value="DeoR_HTH"/>
</dbReference>
<dbReference type="Gene3D" id="1.10.10.10">
    <property type="entry name" value="Winged helix-like DNA-binding domain superfamily/Winged helix DNA-binding domain"/>
    <property type="match status" value="1"/>
</dbReference>
<keyword evidence="3" id="KW-0804">Transcription</keyword>
<dbReference type="PROSITE" id="PS00894">
    <property type="entry name" value="HTH_DEOR_1"/>
    <property type="match status" value="1"/>
</dbReference>
<dbReference type="InterPro" id="IPR018356">
    <property type="entry name" value="Tscrpt_reg_HTH_DeoR_CS"/>
</dbReference>
<sequence>MSEENPAEGDHRRASIVTALREGVRRVDDLARACGVSTMTIRRDLRVLEQRNEIRRVRGGAVPVDAWTFGHRRGRSTAAKDVIAAKLRPLLPERGGVGFDGSTTVHSLARLLKERPANDLTAVTTGFETFHELSGTPGCRAYATGGTADLHTGSLVGPLAEVTLQQFALHTCFLSATCLDDSIGSTEFTADEAAVKRALTAVSRRTVLAVDSSKLGRSAVAKCLSLDEIDILVTDLDPLDERLDPYRGLVDLL</sequence>
<dbReference type="Pfam" id="PF00455">
    <property type="entry name" value="DeoRC"/>
    <property type="match status" value="1"/>
</dbReference>
<evidence type="ECO:0000313" key="5">
    <source>
        <dbReference type="EMBL" id="ADW07089.1"/>
    </source>
</evidence>
<dbReference type="InterPro" id="IPR036388">
    <property type="entry name" value="WH-like_DNA-bd_sf"/>
</dbReference>
<accession>A0A8D4BHZ4</accession>
<protein>
    <submittedName>
        <fullName evidence="5">Transcriptional regulator, DeoR family</fullName>
    </submittedName>
</protein>
<dbReference type="PROSITE" id="PS51000">
    <property type="entry name" value="HTH_DEOR_2"/>
    <property type="match status" value="1"/>
</dbReference>
<gene>
    <name evidence="5" type="ordered locus">Sfla_5697</name>
</gene>
<dbReference type="PRINTS" id="PR00037">
    <property type="entry name" value="HTHLACR"/>
</dbReference>
<organism evidence="5 6">
    <name type="scientific">Streptomyces pratensis (strain ATCC 33331 / IAF-45CD)</name>
    <dbReference type="NCBI Taxonomy" id="591167"/>
    <lineage>
        <taxon>Bacteria</taxon>
        <taxon>Bacillati</taxon>
        <taxon>Actinomycetota</taxon>
        <taxon>Actinomycetes</taxon>
        <taxon>Kitasatosporales</taxon>
        <taxon>Streptomycetaceae</taxon>
        <taxon>Streptomyces</taxon>
    </lineage>
</organism>
<dbReference type="InterPro" id="IPR014036">
    <property type="entry name" value="DeoR-like_C"/>
</dbReference>
<evidence type="ECO:0000256" key="3">
    <source>
        <dbReference type="ARBA" id="ARBA00023163"/>
    </source>
</evidence>
<dbReference type="SMART" id="SM00420">
    <property type="entry name" value="HTH_DEOR"/>
    <property type="match status" value="1"/>
</dbReference>
<evidence type="ECO:0000313" key="6">
    <source>
        <dbReference type="Proteomes" id="UP000002066"/>
    </source>
</evidence>
<dbReference type="InterPro" id="IPR011991">
    <property type="entry name" value="ArsR-like_HTH"/>
</dbReference>
<feature type="domain" description="HTH deoR-type" evidence="4">
    <location>
        <begin position="8"/>
        <end position="63"/>
    </location>
</feature>
<dbReference type="Pfam" id="PF08220">
    <property type="entry name" value="HTH_DeoR"/>
    <property type="match status" value="1"/>
</dbReference>
<name>A0A8D4BHZ4_STRFA</name>
<dbReference type="OrthoDB" id="7688673at2"/>
<dbReference type="GO" id="GO:0003700">
    <property type="term" value="F:DNA-binding transcription factor activity"/>
    <property type="evidence" value="ECO:0007669"/>
    <property type="project" value="InterPro"/>
</dbReference>
<dbReference type="Proteomes" id="UP000002066">
    <property type="component" value="Chromosome"/>
</dbReference>
<dbReference type="PANTHER" id="PTHR30363">
    <property type="entry name" value="HTH-TYPE TRANSCRIPTIONAL REGULATOR SRLR-RELATED"/>
    <property type="match status" value="1"/>
</dbReference>
<dbReference type="EMBL" id="CP002475">
    <property type="protein sequence ID" value="ADW07089.1"/>
    <property type="molecule type" value="Genomic_DNA"/>
</dbReference>
<dbReference type="SUPFAM" id="SSF46785">
    <property type="entry name" value="Winged helix' DNA-binding domain"/>
    <property type="match status" value="1"/>
</dbReference>
<dbReference type="KEGG" id="sfa:Sfla_5697"/>
<dbReference type="PANTHER" id="PTHR30363:SF44">
    <property type="entry name" value="AGA OPERON TRANSCRIPTIONAL REPRESSOR-RELATED"/>
    <property type="match status" value="1"/>
</dbReference>
<dbReference type="InterPro" id="IPR050313">
    <property type="entry name" value="Carb_Metab_HTH_regulators"/>
</dbReference>
<evidence type="ECO:0000256" key="1">
    <source>
        <dbReference type="ARBA" id="ARBA00023015"/>
    </source>
</evidence>
<dbReference type="GO" id="GO:0003677">
    <property type="term" value="F:DNA binding"/>
    <property type="evidence" value="ECO:0007669"/>
    <property type="project" value="UniProtKB-KW"/>
</dbReference>
<keyword evidence="1" id="KW-0805">Transcription regulation</keyword>
<dbReference type="AlphaFoldDB" id="A0A8D4BHZ4"/>
<dbReference type="SMART" id="SM01134">
    <property type="entry name" value="DeoRC"/>
    <property type="match status" value="1"/>
</dbReference>
<evidence type="ECO:0000259" key="4">
    <source>
        <dbReference type="PROSITE" id="PS51000"/>
    </source>
</evidence>
<dbReference type="InterPro" id="IPR037171">
    <property type="entry name" value="NagB/RpiA_transferase-like"/>
</dbReference>
<proteinExistence type="predicted"/>
<keyword evidence="2" id="KW-0238">DNA-binding</keyword>